<evidence type="ECO:0000256" key="10">
    <source>
        <dbReference type="SAM" id="Phobius"/>
    </source>
</evidence>
<evidence type="ECO:0000256" key="7">
    <source>
        <dbReference type="ARBA" id="ARBA00034414"/>
    </source>
</evidence>
<evidence type="ECO:0000313" key="14">
    <source>
        <dbReference type="Proteomes" id="UP001165289"/>
    </source>
</evidence>
<evidence type="ECO:0000256" key="9">
    <source>
        <dbReference type="ARBA" id="ARBA00072457"/>
    </source>
</evidence>
<reference evidence="13 14" key="1">
    <citation type="journal article" date="2023" name="BMC Biol.">
        <title>The compact genome of the sponge Oopsacas minuta (Hexactinellida) is lacking key metazoan core genes.</title>
        <authorList>
            <person name="Santini S."/>
            <person name="Schenkelaars Q."/>
            <person name="Jourda C."/>
            <person name="Duchesne M."/>
            <person name="Belahbib H."/>
            <person name="Rocher C."/>
            <person name="Selva M."/>
            <person name="Riesgo A."/>
            <person name="Vervoort M."/>
            <person name="Leys S.P."/>
            <person name="Kodjabachian L."/>
            <person name="Le Bivic A."/>
            <person name="Borchiellini C."/>
            <person name="Claverie J.M."/>
            <person name="Renard E."/>
        </authorList>
    </citation>
    <scope>NUCLEOTIDE SEQUENCE [LARGE SCALE GENOMIC DNA]</scope>
    <source>
        <strain evidence="13">SPO-2</strain>
    </source>
</reference>
<evidence type="ECO:0000259" key="11">
    <source>
        <dbReference type="Pfam" id="PF03644"/>
    </source>
</evidence>
<dbReference type="GO" id="GO:0005829">
    <property type="term" value="C:cytosol"/>
    <property type="evidence" value="ECO:0007669"/>
    <property type="project" value="UniProtKB-SubCell"/>
</dbReference>
<dbReference type="Proteomes" id="UP001165289">
    <property type="component" value="Unassembled WGS sequence"/>
</dbReference>
<dbReference type="GO" id="GO:0033925">
    <property type="term" value="F:mannosyl-glycoprotein endo-beta-N-acetylglucosaminidase activity"/>
    <property type="evidence" value="ECO:0007669"/>
    <property type="project" value="UniProtKB-EC"/>
</dbReference>
<feature type="transmembrane region" description="Helical" evidence="10">
    <location>
        <begin position="31"/>
        <end position="51"/>
    </location>
</feature>
<organism evidence="13 14">
    <name type="scientific">Oopsacas minuta</name>
    <dbReference type="NCBI Taxonomy" id="111878"/>
    <lineage>
        <taxon>Eukaryota</taxon>
        <taxon>Metazoa</taxon>
        <taxon>Porifera</taxon>
        <taxon>Hexactinellida</taxon>
        <taxon>Hexasterophora</taxon>
        <taxon>Lyssacinosida</taxon>
        <taxon>Leucopsacidae</taxon>
        <taxon>Oopsacas</taxon>
    </lineage>
</organism>
<evidence type="ECO:0000313" key="13">
    <source>
        <dbReference type="EMBL" id="KAI6656431.1"/>
    </source>
</evidence>
<feature type="domain" description="Cytosolic endo-beta-N-acetylglucosaminidase TIM barrel" evidence="11">
    <location>
        <begin position="234"/>
        <end position="506"/>
    </location>
</feature>
<comment type="similarity">
    <text evidence="2">Belongs to the glycosyl hydrolase 85 family.</text>
</comment>
<dbReference type="Gene3D" id="3.20.20.80">
    <property type="entry name" value="Glycosidases"/>
    <property type="match status" value="1"/>
</dbReference>
<evidence type="ECO:0000256" key="5">
    <source>
        <dbReference type="ARBA" id="ARBA00022801"/>
    </source>
</evidence>
<gene>
    <name evidence="13" type="ORF">LOD99_1227</name>
</gene>
<keyword evidence="10" id="KW-1133">Transmembrane helix</keyword>
<evidence type="ECO:0000256" key="3">
    <source>
        <dbReference type="ARBA" id="ARBA00012566"/>
    </source>
</evidence>
<evidence type="ECO:0000256" key="4">
    <source>
        <dbReference type="ARBA" id="ARBA00022490"/>
    </source>
</evidence>
<evidence type="ECO:0000256" key="6">
    <source>
        <dbReference type="ARBA" id="ARBA00023295"/>
    </source>
</evidence>
<feature type="domain" description="Cytosolic endo-beta-N-acetylglucosaminidase C-terminal" evidence="12">
    <location>
        <begin position="766"/>
        <end position="876"/>
    </location>
</feature>
<dbReference type="InterPro" id="IPR005201">
    <property type="entry name" value="TIM_ENGase"/>
</dbReference>
<dbReference type="FunFam" id="3.20.20.80:FF:000043">
    <property type="entry name" value="cytosolic endo-beta-N-acetylglucosaminidase"/>
    <property type="match status" value="1"/>
</dbReference>
<sequence>MDPVDEDVDVVIEIEESSFPPSPVSNSFSDWTVLLTILMVSLLVLAVIVLMKRSERNRRPGRNPDWIESSEEPCDSVDDLRNKRIRSFNTRIHTGESSSEGIEVVHCDIPEILPLSDRGVVKRQIIHKDNVSKSLPAVKSNSITDLPPPKYRPASQDSQEIFLKSRPPNSNLTLCRNTGLPCISPIESLEELNFWQKGHDPWNVSTVPLRVSEKHKQLGEPKTLFCHDMMGGYHYDKYPQGHWDSNNYCFYHWAYIDSFVYFSHSFLTIPPSCWTNSAHKHGVLSLGTLITEGEKGYGICLEILRNQASLNRSVDLILSITRYYGFDGWLVNIENPLPPSLIDRMVEFLKQLTFGVKRINPEGAVIWYDAVTVRGELRWQNKLNQLNKIFFDACDGIFLNYHWSDLALQDTKHLSGARATDVYVGIDVFGRGVPGDGGWNCDFAMKMIRKHQLSAAIFAPGWVYENLPKENFIKNQTLFWDKLKPFTRPHPYVTRQFVTSFCRGIGPRGYHQGRRVLNTDWTNHSSQQLQPHFLDEYYHPGKSGLNILVNNLYVTGNSEAYNGAQNLVCNGEVFKEAIGSDSRLIIRLFVTEIPIYSTILVTYTFREQPEYEGHVRHLLELNLSNPKGPKYITLDPTASVEGSEQLDRIDERLVEKYHLRRSPDIPLVDVGIQAGKEDQHLAYAPLYPEYMDKIDTMTLDKTPEQWRTSYFLIASKDIDKASIREVRLNLLPPIQPPDIGNRFKFSFSVGEIRIIDPACLNSFSIPVNNLKASDFDWSNAKTNTLNVSFLLKWDQPNLPPSDPASHYNIYLTTDKNVSRQYTDFIGQSHTNYFYLKNITIQQSKQDQFAIFAVVQCVTTSGLCLAPNKSAKLQLKWNK</sequence>
<comment type="catalytic activity">
    <reaction evidence="7">
        <text>an N(4)-(oligosaccharide-(1-&gt;3)-[oligosaccharide-(1-&gt;6)]-beta-D-Man-(1-&gt;4)-beta-D-GlcNAc-(1-&gt;4)-alpha-D-GlcNAc)-L-asparaginyl-[protein] + H2O = an oligosaccharide-(1-&gt;3)-[oligosaccharide-(1-&gt;6)]-beta-D-Man-(1-&gt;4)-D-GlcNAc + N(4)-(N-acetyl-beta-D-glucosaminyl)-L-asparaginyl-[protein]</text>
        <dbReference type="Rhea" id="RHEA:73067"/>
        <dbReference type="Rhea" id="RHEA-COMP:12603"/>
        <dbReference type="Rhea" id="RHEA-COMP:18176"/>
        <dbReference type="ChEBI" id="CHEBI:15377"/>
        <dbReference type="ChEBI" id="CHEBI:132248"/>
        <dbReference type="ChEBI" id="CHEBI:192714"/>
        <dbReference type="ChEBI" id="CHEBI:192715"/>
        <dbReference type="EC" id="3.2.1.96"/>
    </reaction>
</comment>
<dbReference type="AlphaFoldDB" id="A0AAV7K638"/>
<evidence type="ECO:0000256" key="1">
    <source>
        <dbReference type="ARBA" id="ARBA00004514"/>
    </source>
</evidence>
<evidence type="ECO:0000256" key="2">
    <source>
        <dbReference type="ARBA" id="ARBA00007849"/>
    </source>
</evidence>
<name>A0AAV7K638_9METZ</name>
<comment type="function">
    <text evidence="8">Endoglycosidase that releases N-glycans from glycoproteins by cleaving the beta-1,4-glycosidic bond in the N,N'-diacetylchitobiose core. Involved in the processing of free oligosaccharides in the cytosol.</text>
</comment>
<dbReference type="EMBL" id="JAKMXF010000144">
    <property type="protein sequence ID" value="KAI6656431.1"/>
    <property type="molecule type" value="Genomic_DNA"/>
</dbReference>
<dbReference type="PANTHER" id="PTHR13246">
    <property type="entry name" value="ENDO BETA N-ACETYLGLUCOSAMINIDASE"/>
    <property type="match status" value="1"/>
</dbReference>
<keyword evidence="4" id="KW-0963">Cytoplasm</keyword>
<dbReference type="InterPro" id="IPR032979">
    <property type="entry name" value="ENGase"/>
</dbReference>
<proteinExistence type="inferred from homology"/>
<dbReference type="Pfam" id="PF25529">
    <property type="entry name" value="Ig_ENGASE1_C"/>
    <property type="match status" value="1"/>
</dbReference>
<dbReference type="EC" id="3.2.1.96" evidence="3"/>
<protein>
    <recommendedName>
        <fullName evidence="9">Cytosolic endo-beta-N-acetylglucosaminidase</fullName>
        <ecNumber evidence="3">3.2.1.96</ecNumber>
    </recommendedName>
</protein>
<evidence type="ECO:0000259" key="12">
    <source>
        <dbReference type="Pfam" id="PF25529"/>
    </source>
</evidence>
<keyword evidence="5" id="KW-0378">Hydrolase</keyword>
<evidence type="ECO:0000256" key="8">
    <source>
        <dbReference type="ARBA" id="ARBA00054935"/>
    </source>
</evidence>
<dbReference type="InterPro" id="IPR057882">
    <property type="entry name" value="ENGase_C"/>
</dbReference>
<dbReference type="CDD" id="cd06547">
    <property type="entry name" value="GH85_ENGase"/>
    <property type="match status" value="1"/>
</dbReference>
<keyword evidence="14" id="KW-1185">Reference proteome</keyword>
<dbReference type="Pfam" id="PF03644">
    <property type="entry name" value="Glyco_hydro_85"/>
    <property type="match status" value="1"/>
</dbReference>
<dbReference type="InterPro" id="IPR017853">
    <property type="entry name" value="GH"/>
</dbReference>
<dbReference type="SUPFAM" id="SSF51445">
    <property type="entry name" value="(Trans)glycosidases"/>
    <property type="match status" value="1"/>
</dbReference>
<accession>A0AAV7K638</accession>
<comment type="subcellular location">
    <subcellularLocation>
        <location evidence="1">Cytoplasm</location>
        <location evidence="1">Cytosol</location>
    </subcellularLocation>
</comment>
<comment type="caution">
    <text evidence="13">The sequence shown here is derived from an EMBL/GenBank/DDBJ whole genome shotgun (WGS) entry which is preliminary data.</text>
</comment>
<dbReference type="PANTHER" id="PTHR13246:SF1">
    <property type="entry name" value="CYTOSOLIC ENDO-BETA-N-ACETYLGLUCOSAMINIDASE"/>
    <property type="match status" value="1"/>
</dbReference>
<dbReference type="Gene3D" id="2.60.120.260">
    <property type="entry name" value="Galactose-binding domain-like"/>
    <property type="match status" value="1"/>
</dbReference>
<keyword evidence="6" id="KW-0326">Glycosidase</keyword>
<keyword evidence="10" id="KW-0812">Transmembrane</keyword>
<keyword evidence="10" id="KW-0472">Membrane</keyword>